<sequence length="149" mass="16333">MYKISEKKGFTLLELLLVVAIMGVLAVIGTPMYLSLQAENEMSITSLTINDILHRAKLKSQAIDGDASWGVEIKKGSLIIFKGISFVNRNPIYDEEYSISNAVDLSGLSEVIYSSLYGIPNITGEIKLKHLDGRQSQLSINAFGIVNNP</sequence>
<proteinExistence type="predicted"/>
<dbReference type="InterPro" id="IPR012902">
    <property type="entry name" value="N_methyl_site"/>
</dbReference>
<feature type="transmembrane region" description="Helical" evidence="1">
    <location>
        <begin position="12"/>
        <end position="34"/>
    </location>
</feature>
<evidence type="ECO:0000313" key="2">
    <source>
        <dbReference type="EMBL" id="OGH88549.1"/>
    </source>
</evidence>
<organism evidence="2 3">
    <name type="scientific">Candidatus Magasanikbacteria bacterium RIFOXYD2_FULL_36_9</name>
    <dbReference type="NCBI Taxonomy" id="1798707"/>
    <lineage>
        <taxon>Bacteria</taxon>
        <taxon>Candidatus Magasanikiibacteriota</taxon>
    </lineage>
</organism>
<dbReference type="NCBIfam" id="TIGR02532">
    <property type="entry name" value="IV_pilin_GFxxxE"/>
    <property type="match status" value="1"/>
</dbReference>
<dbReference type="SUPFAM" id="SSF54523">
    <property type="entry name" value="Pili subunits"/>
    <property type="match status" value="1"/>
</dbReference>
<evidence type="ECO:0000313" key="3">
    <source>
        <dbReference type="Proteomes" id="UP000178490"/>
    </source>
</evidence>
<keyword evidence="1" id="KW-0812">Transmembrane</keyword>
<gene>
    <name evidence="2" type="ORF">A2537_00230</name>
</gene>
<dbReference type="Proteomes" id="UP000178490">
    <property type="component" value="Unassembled WGS sequence"/>
</dbReference>
<dbReference type="PROSITE" id="PS00409">
    <property type="entry name" value="PROKAR_NTER_METHYL"/>
    <property type="match status" value="1"/>
</dbReference>
<dbReference type="InterPro" id="IPR045584">
    <property type="entry name" value="Pilin-like"/>
</dbReference>
<evidence type="ECO:0008006" key="4">
    <source>
        <dbReference type="Google" id="ProtNLM"/>
    </source>
</evidence>
<evidence type="ECO:0000256" key="1">
    <source>
        <dbReference type="SAM" id="Phobius"/>
    </source>
</evidence>
<dbReference type="Gene3D" id="3.30.700.10">
    <property type="entry name" value="Glycoprotein, Type 4 Pilin"/>
    <property type="match status" value="1"/>
</dbReference>
<keyword evidence="1" id="KW-1133">Transmembrane helix</keyword>
<dbReference type="AlphaFoldDB" id="A0A1F6NXA2"/>
<dbReference type="Pfam" id="PF07963">
    <property type="entry name" value="N_methyl"/>
    <property type="match status" value="1"/>
</dbReference>
<keyword evidence="1" id="KW-0472">Membrane</keyword>
<protein>
    <recommendedName>
        <fullName evidence="4">General secretion pathway GspH domain-containing protein</fullName>
    </recommendedName>
</protein>
<comment type="caution">
    <text evidence="2">The sequence shown here is derived from an EMBL/GenBank/DDBJ whole genome shotgun (WGS) entry which is preliminary data.</text>
</comment>
<dbReference type="EMBL" id="MFRC01000063">
    <property type="protein sequence ID" value="OGH88549.1"/>
    <property type="molecule type" value="Genomic_DNA"/>
</dbReference>
<name>A0A1F6NXA2_9BACT</name>
<reference evidence="2 3" key="1">
    <citation type="journal article" date="2016" name="Nat. Commun.">
        <title>Thousands of microbial genomes shed light on interconnected biogeochemical processes in an aquifer system.</title>
        <authorList>
            <person name="Anantharaman K."/>
            <person name="Brown C.T."/>
            <person name="Hug L.A."/>
            <person name="Sharon I."/>
            <person name="Castelle C.J."/>
            <person name="Probst A.J."/>
            <person name="Thomas B.C."/>
            <person name="Singh A."/>
            <person name="Wilkins M.J."/>
            <person name="Karaoz U."/>
            <person name="Brodie E.L."/>
            <person name="Williams K.H."/>
            <person name="Hubbard S.S."/>
            <person name="Banfield J.F."/>
        </authorList>
    </citation>
    <scope>NUCLEOTIDE SEQUENCE [LARGE SCALE GENOMIC DNA]</scope>
</reference>
<accession>A0A1F6NXA2</accession>